<dbReference type="SMART" id="SM00086">
    <property type="entry name" value="PAC"/>
    <property type="match status" value="2"/>
</dbReference>
<name>A0ABU5IGE3_9BURK</name>
<evidence type="ECO:0000259" key="15">
    <source>
        <dbReference type="PROSITE" id="PS50839"/>
    </source>
</evidence>
<feature type="transmembrane region" description="Helical" evidence="11">
    <location>
        <begin position="317"/>
        <end position="335"/>
    </location>
</feature>
<dbReference type="InterPro" id="IPR036097">
    <property type="entry name" value="HisK_dim/P_sf"/>
</dbReference>
<dbReference type="SMART" id="SM00091">
    <property type="entry name" value="PAS"/>
    <property type="match status" value="2"/>
</dbReference>
<dbReference type="Pfam" id="PF03924">
    <property type="entry name" value="CHASE"/>
    <property type="match status" value="1"/>
</dbReference>
<dbReference type="InterPro" id="IPR001610">
    <property type="entry name" value="PAC"/>
</dbReference>
<dbReference type="InterPro" id="IPR035965">
    <property type="entry name" value="PAS-like_dom_sf"/>
</dbReference>
<evidence type="ECO:0000313" key="16">
    <source>
        <dbReference type="EMBL" id="MDZ5458200.1"/>
    </source>
</evidence>
<dbReference type="InterPro" id="IPR003594">
    <property type="entry name" value="HATPase_dom"/>
</dbReference>
<dbReference type="Pfam" id="PF00512">
    <property type="entry name" value="HisKA"/>
    <property type="match status" value="1"/>
</dbReference>
<evidence type="ECO:0000256" key="3">
    <source>
        <dbReference type="ARBA" id="ARBA00012438"/>
    </source>
</evidence>
<dbReference type="EMBL" id="JAXOJX010000027">
    <property type="protein sequence ID" value="MDZ5458200.1"/>
    <property type="molecule type" value="Genomic_DNA"/>
</dbReference>
<evidence type="ECO:0000259" key="12">
    <source>
        <dbReference type="PROSITE" id="PS50109"/>
    </source>
</evidence>
<dbReference type="InterPro" id="IPR042240">
    <property type="entry name" value="CHASE_sf"/>
</dbReference>
<evidence type="ECO:0000256" key="9">
    <source>
        <dbReference type="ARBA" id="ARBA00023136"/>
    </source>
</evidence>
<dbReference type="Gene3D" id="3.30.565.10">
    <property type="entry name" value="Histidine kinase-like ATPase, C-terminal domain"/>
    <property type="match status" value="1"/>
</dbReference>
<sequence>MPLPSLHPPKTDLRDIVRAPLLLLVGGWVLSAGLGAWQYRANQAMERSRAEQLTQRAAEQVRTRMRTYEFGLRGARGAVIAAGMDEISRERFHQYGLSRDLPREFPGARGFGFIRRVLPQQEAALVEAARRDGAPDFHIRQLTPHGDVRYVIQYIEPLHHNEAAVGLDVASEPKRRAAADAAMASGEARITAPITIVQATENPQRAVLVLLPIYRGVVLPPPQQRLQALLGWAYAPLVMDEVMRDFDYDDDEFALALRDVTVAGAAEGFFTSAQWREGEAAGPHHQMRLTVFGRIWELDLQPRPAFKRGLNLPDPGVLTLTAAGVSVLLALLLGGRQRAVLRERLIQYQRARMAAMVEGAQDAIVGHEADGSITEWNPAAERLLGWSAVEALGRDLYELALDDAQRERVRRAGEQALAGKSVSPFDTVLRHRDGHPVEASLSLAAMRDVDGKPRGLASTLRDVREQRQAQARILELNATLEQQVQQRTAELRVLAARERAILDGAGSAIVATDAGGLITLFNPAAERLTGYAAAQALGRPAQALLLDAAELQQRLQALRAELGRALAPGEVFLARSGTGDNGEWQLLRADGSRVSVLLEVRTLRDERARTVGLIYVAVDLTERKALEQALEQRTAQAEAASRAKSAFLANMSHEIRTPLNAVIGLSHLLQQMPLQGRQREFVGHIAGAGQQLLALVNDVLDLSKIEAGEMRLEAVPFALGTLLDEVMAQARVQADQKGLTLALHAPAQPLALRGDPLRLKQVLLNLLSNALKFTQQGGVTLRVLALPVEGPGPVQGSRVRLRLEVADTGIGIAPELQARIFEAFTQADSSTTRRFGGTGLGLSIVRRLVSMMDGELSLDSAPGRGSTFTVQVTLQMEAAPVA</sequence>
<evidence type="ECO:0000256" key="6">
    <source>
        <dbReference type="ARBA" id="ARBA00022692"/>
    </source>
</evidence>
<keyword evidence="8 11" id="KW-1133">Transmembrane helix</keyword>
<comment type="subcellular location">
    <subcellularLocation>
        <location evidence="2">Membrane</location>
    </subcellularLocation>
</comment>
<feature type="domain" description="PAC" evidence="14">
    <location>
        <begin position="423"/>
        <end position="475"/>
    </location>
</feature>
<dbReference type="PROSITE" id="PS50839">
    <property type="entry name" value="CHASE"/>
    <property type="match status" value="1"/>
</dbReference>
<proteinExistence type="predicted"/>
<feature type="coiled-coil region" evidence="10">
    <location>
        <begin position="466"/>
        <end position="497"/>
    </location>
</feature>
<dbReference type="InterPro" id="IPR000700">
    <property type="entry name" value="PAS-assoc_C"/>
</dbReference>
<evidence type="ECO:0000256" key="8">
    <source>
        <dbReference type="ARBA" id="ARBA00022989"/>
    </source>
</evidence>
<dbReference type="SMART" id="SM01079">
    <property type="entry name" value="CHASE"/>
    <property type="match status" value="1"/>
</dbReference>
<dbReference type="Gene3D" id="3.30.450.350">
    <property type="entry name" value="CHASE domain"/>
    <property type="match status" value="1"/>
</dbReference>
<dbReference type="InterPro" id="IPR003661">
    <property type="entry name" value="HisK_dim/P_dom"/>
</dbReference>
<dbReference type="InterPro" id="IPR036890">
    <property type="entry name" value="HATPase_C_sf"/>
</dbReference>
<dbReference type="PROSITE" id="PS50112">
    <property type="entry name" value="PAS"/>
    <property type="match status" value="2"/>
</dbReference>
<evidence type="ECO:0000313" key="17">
    <source>
        <dbReference type="Proteomes" id="UP001293718"/>
    </source>
</evidence>
<dbReference type="Pfam" id="PF02518">
    <property type="entry name" value="HATPase_c"/>
    <property type="match status" value="1"/>
</dbReference>
<dbReference type="Proteomes" id="UP001293718">
    <property type="component" value="Unassembled WGS sequence"/>
</dbReference>
<keyword evidence="4" id="KW-0597">Phosphoprotein</keyword>
<accession>A0ABU5IGE3</accession>
<dbReference type="Gene3D" id="1.10.287.130">
    <property type="match status" value="1"/>
</dbReference>
<feature type="domain" description="PAC" evidence="14">
    <location>
        <begin position="580"/>
        <end position="632"/>
    </location>
</feature>
<evidence type="ECO:0000259" key="13">
    <source>
        <dbReference type="PROSITE" id="PS50112"/>
    </source>
</evidence>
<evidence type="ECO:0000256" key="11">
    <source>
        <dbReference type="SAM" id="Phobius"/>
    </source>
</evidence>
<dbReference type="CDD" id="cd16922">
    <property type="entry name" value="HATPase_EvgS-ArcB-TorS-like"/>
    <property type="match status" value="1"/>
</dbReference>
<dbReference type="InterPro" id="IPR004358">
    <property type="entry name" value="Sig_transdc_His_kin-like_C"/>
</dbReference>
<feature type="domain" description="PAS" evidence="13">
    <location>
        <begin position="494"/>
        <end position="539"/>
    </location>
</feature>
<feature type="domain" description="CHASE" evidence="15">
    <location>
        <begin position="83"/>
        <end position="235"/>
    </location>
</feature>
<dbReference type="InterPro" id="IPR006189">
    <property type="entry name" value="CHASE_dom"/>
</dbReference>
<comment type="catalytic activity">
    <reaction evidence="1">
        <text>ATP + protein L-histidine = ADP + protein N-phospho-L-histidine.</text>
        <dbReference type="EC" id="2.7.13.3"/>
    </reaction>
</comment>
<dbReference type="NCBIfam" id="TIGR00229">
    <property type="entry name" value="sensory_box"/>
    <property type="match status" value="2"/>
</dbReference>
<dbReference type="CDD" id="cd00082">
    <property type="entry name" value="HisKA"/>
    <property type="match status" value="1"/>
</dbReference>
<organism evidence="16 17">
    <name type="scientific">Azohydromonas lata</name>
    <dbReference type="NCBI Taxonomy" id="45677"/>
    <lineage>
        <taxon>Bacteria</taxon>
        <taxon>Pseudomonadati</taxon>
        <taxon>Pseudomonadota</taxon>
        <taxon>Betaproteobacteria</taxon>
        <taxon>Burkholderiales</taxon>
        <taxon>Sphaerotilaceae</taxon>
        <taxon>Azohydromonas</taxon>
    </lineage>
</organism>
<evidence type="ECO:0000256" key="2">
    <source>
        <dbReference type="ARBA" id="ARBA00004370"/>
    </source>
</evidence>
<dbReference type="SMART" id="SM00387">
    <property type="entry name" value="HATPase_c"/>
    <property type="match status" value="1"/>
</dbReference>
<dbReference type="RefSeq" id="WP_322466346.1">
    <property type="nucleotide sequence ID" value="NZ_JAXOJX010000027.1"/>
</dbReference>
<evidence type="ECO:0000259" key="14">
    <source>
        <dbReference type="PROSITE" id="PS50113"/>
    </source>
</evidence>
<dbReference type="InterPro" id="IPR005467">
    <property type="entry name" value="His_kinase_dom"/>
</dbReference>
<evidence type="ECO:0000256" key="1">
    <source>
        <dbReference type="ARBA" id="ARBA00000085"/>
    </source>
</evidence>
<reference evidence="16 17" key="1">
    <citation type="submission" date="2023-11" db="EMBL/GenBank/DDBJ databases">
        <title>Draft genome of Azohydromonas lata strain H1 (DSM1123), a polyhydroxyalkanoate producer.</title>
        <authorList>
            <person name="Traversa D."/>
            <person name="D'Addabbo P."/>
            <person name="Pazzani C."/>
            <person name="Manzari C."/>
            <person name="Chiara M."/>
            <person name="Scrascia M."/>
        </authorList>
    </citation>
    <scope>NUCLEOTIDE SEQUENCE [LARGE SCALE GENOMIC DNA]</scope>
    <source>
        <strain evidence="16 17">H1</strain>
    </source>
</reference>
<dbReference type="SUPFAM" id="SSF47384">
    <property type="entry name" value="Homodimeric domain of signal transducing histidine kinase"/>
    <property type="match status" value="1"/>
</dbReference>
<protein>
    <recommendedName>
        <fullName evidence="3">histidine kinase</fullName>
        <ecNumber evidence="3">2.7.13.3</ecNumber>
    </recommendedName>
</protein>
<dbReference type="Gene3D" id="3.30.450.20">
    <property type="entry name" value="PAS domain"/>
    <property type="match status" value="2"/>
</dbReference>
<keyword evidence="17" id="KW-1185">Reference proteome</keyword>
<dbReference type="PROSITE" id="PS50109">
    <property type="entry name" value="HIS_KIN"/>
    <property type="match status" value="1"/>
</dbReference>
<comment type="caution">
    <text evidence="16">The sequence shown here is derived from an EMBL/GenBank/DDBJ whole genome shotgun (WGS) entry which is preliminary data.</text>
</comment>
<keyword evidence="9 11" id="KW-0472">Membrane</keyword>
<feature type="transmembrane region" description="Helical" evidence="11">
    <location>
        <begin position="20"/>
        <end position="39"/>
    </location>
</feature>
<feature type="domain" description="PAS" evidence="13">
    <location>
        <begin position="349"/>
        <end position="420"/>
    </location>
</feature>
<keyword evidence="5" id="KW-0808">Transferase</keyword>
<gene>
    <name evidence="16" type="ORF">SM757_16620</name>
</gene>
<dbReference type="InterPro" id="IPR013767">
    <property type="entry name" value="PAS_fold"/>
</dbReference>
<evidence type="ECO:0000256" key="7">
    <source>
        <dbReference type="ARBA" id="ARBA00022777"/>
    </source>
</evidence>
<dbReference type="SMART" id="SM00388">
    <property type="entry name" value="HisKA"/>
    <property type="match status" value="1"/>
</dbReference>
<dbReference type="CDD" id="cd00130">
    <property type="entry name" value="PAS"/>
    <property type="match status" value="2"/>
</dbReference>
<keyword evidence="10" id="KW-0175">Coiled coil</keyword>
<dbReference type="PANTHER" id="PTHR43047">
    <property type="entry name" value="TWO-COMPONENT HISTIDINE PROTEIN KINASE"/>
    <property type="match status" value="1"/>
</dbReference>
<dbReference type="EC" id="2.7.13.3" evidence="3"/>
<evidence type="ECO:0000256" key="4">
    <source>
        <dbReference type="ARBA" id="ARBA00022553"/>
    </source>
</evidence>
<dbReference type="SUPFAM" id="SSF55874">
    <property type="entry name" value="ATPase domain of HSP90 chaperone/DNA topoisomerase II/histidine kinase"/>
    <property type="match status" value="1"/>
</dbReference>
<evidence type="ECO:0000256" key="5">
    <source>
        <dbReference type="ARBA" id="ARBA00022679"/>
    </source>
</evidence>
<dbReference type="PANTHER" id="PTHR43047:SF64">
    <property type="entry name" value="HISTIDINE KINASE CONTAINING CHEY-HOMOLOGOUS RECEIVER DOMAIN AND PAS DOMAIN-RELATED"/>
    <property type="match status" value="1"/>
</dbReference>
<evidence type="ECO:0000256" key="10">
    <source>
        <dbReference type="SAM" id="Coils"/>
    </source>
</evidence>
<dbReference type="Pfam" id="PF00989">
    <property type="entry name" value="PAS"/>
    <property type="match status" value="2"/>
</dbReference>
<keyword evidence="6 11" id="KW-0812">Transmembrane</keyword>
<dbReference type="InterPro" id="IPR000014">
    <property type="entry name" value="PAS"/>
</dbReference>
<feature type="domain" description="Histidine kinase" evidence="12">
    <location>
        <begin position="650"/>
        <end position="876"/>
    </location>
</feature>
<keyword evidence="7" id="KW-0418">Kinase</keyword>
<dbReference type="SUPFAM" id="SSF55785">
    <property type="entry name" value="PYP-like sensor domain (PAS domain)"/>
    <property type="match status" value="2"/>
</dbReference>
<dbReference type="PROSITE" id="PS50113">
    <property type="entry name" value="PAC"/>
    <property type="match status" value="2"/>
</dbReference>
<dbReference type="PRINTS" id="PR00344">
    <property type="entry name" value="BCTRLSENSOR"/>
</dbReference>